<dbReference type="SUPFAM" id="SSF52172">
    <property type="entry name" value="CheY-like"/>
    <property type="match status" value="1"/>
</dbReference>
<keyword evidence="1" id="KW-0805">Transcription regulation</keyword>
<feature type="domain" description="HTH araC/xylS-type" evidence="5">
    <location>
        <begin position="430"/>
        <end position="529"/>
    </location>
</feature>
<reference evidence="8" key="1">
    <citation type="journal article" date="2019" name="Int. J. Syst. Evol. Microbiol.">
        <title>The Global Catalogue of Microorganisms (GCM) 10K type strain sequencing project: providing services to taxonomists for standard genome sequencing and annotation.</title>
        <authorList>
            <consortium name="The Broad Institute Genomics Platform"/>
            <consortium name="The Broad Institute Genome Sequencing Center for Infectious Disease"/>
            <person name="Wu L."/>
            <person name="Ma J."/>
        </authorList>
    </citation>
    <scope>NUCLEOTIDE SEQUENCE [LARGE SCALE GENOMIC DNA]</scope>
    <source>
        <strain evidence="8">CCUG 59189</strain>
    </source>
</reference>
<feature type="domain" description="Response regulatory" evidence="6">
    <location>
        <begin position="2"/>
        <end position="119"/>
    </location>
</feature>
<dbReference type="Pfam" id="PF00072">
    <property type="entry name" value="Response_reg"/>
    <property type="match status" value="1"/>
</dbReference>
<evidence type="ECO:0000256" key="1">
    <source>
        <dbReference type="ARBA" id="ARBA00023015"/>
    </source>
</evidence>
<dbReference type="Pfam" id="PF12833">
    <property type="entry name" value="HTH_18"/>
    <property type="match status" value="1"/>
</dbReference>
<dbReference type="InterPro" id="IPR009057">
    <property type="entry name" value="Homeodomain-like_sf"/>
</dbReference>
<feature type="modified residue" description="4-aspartylphosphate" evidence="4">
    <location>
        <position position="54"/>
    </location>
</feature>
<evidence type="ECO:0000259" key="5">
    <source>
        <dbReference type="PROSITE" id="PS01124"/>
    </source>
</evidence>
<dbReference type="Gene3D" id="1.10.10.60">
    <property type="entry name" value="Homeodomain-like"/>
    <property type="match status" value="2"/>
</dbReference>
<dbReference type="InterPro" id="IPR011006">
    <property type="entry name" value="CheY-like_superfamily"/>
</dbReference>
<dbReference type="CDD" id="cd17536">
    <property type="entry name" value="REC_YesN-like"/>
    <property type="match status" value="1"/>
</dbReference>
<evidence type="ECO:0000256" key="2">
    <source>
        <dbReference type="ARBA" id="ARBA00023125"/>
    </source>
</evidence>
<dbReference type="SMART" id="SM00448">
    <property type="entry name" value="REC"/>
    <property type="match status" value="1"/>
</dbReference>
<dbReference type="Gene3D" id="3.40.50.2300">
    <property type="match status" value="1"/>
</dbReference>
<proteinExistence type="predicted"/>
<sequence length="531" mass="60593">MKLLIIEDESRTRELLKKYVPWEEIGISQVECAKNGLSAMDVASALHPDIILCDVRMPKMNGIEFATAYRKQDSVSKIIFLSAYSDKEYLKSAIHLKAFSYIEKPINLDEVRKTVEEAVRLCEEEKKNFQAVGFLQQDLDRSLSILRQEMVRKLITNPSAGHALEALQKEDTFLLPIHGPYTAVAVSLFWIPPDHPDNPVTVQETILDMINRHSFFQTLKVLAGFDSKEFLVLLFPGYFGSSYRDGRETIERIQAEIKNIVSSTIEIRVGVGGTAQALLDIPEAYQQAVEASCLQFYGSGASPIFSDAPRVSVPLVTDWEEIRHLREDLRTGNIEKVKASIGRWTQHARSALDPDIVRVKDTFFQMLLAIMETAIQLNLAERSQSAERRYIWKEIDRLPSLDLLEEYLLSSVDSLDPESDSEETGKKKLREIIQYTHAHFHEKGFGIHAISEHVKLSETYLCSYFKKQCGRTIKEFITETRLQKAKELLCDPDMKLFEVASRLGFADANYFTTFFKRNTGMTPTEFREKVG</sequence>
<organism evidence="7 8">
    <name type="scientific">Paenibacillus puldeungensis</name>
    <dbReference type="NCBI Taxonomy" id="696536"/>
    <lineage>
        <taxon>Bacteria</taxon>
        <taxon>Bacillati</taxon>
        <taxon>Bacillota</taxon>
        <taxon>Bacilli</taxon>
        <taxon>Bacillales</taxon>
        <taxon>Paenibacillaceae</taxon>
        <taxon>Paenibacillus</taxon>
    </lineage>
</organism>
<dbReference type="InterPro" id="IPR020449">
    <property type="entry name" value="Tscrpt_reg_AraC-type_HTH"/>
</dbReference>
<comment type="caution">
    <text evidence="7">The sequence shown here is derived from an EMBL/GenBank/DDBJ whole genome shotgun (WGS) entry which is preliminary data.</text>
</comment>
<dbReference type="PRINTS" id="PR00032">
    <property type="entry name" value="HTHARAC"/>
</dbReference>
<dbReference type="PROSITE" id="PS50110">
    <property type="entry name" value="RESPONSE_REGULATORY"/>
    <property type="match status" value="1"/>
</dbReference>
<dbReference type="RefSeq" id="WP_379321553.1">
    <property type="nucleotide sequence ID" value="NZ_JBHTLM010000025.1"/>
</dbReference>
<evidence type="ECO:0000256" key="4">
    <source>
        <dbReference type="PROSITE-ProRule" id="PRU00169"/>
    </source>
</evidence>
<gene>
    <name evidence="7" type="ORF">ACFQ3W_22875</name>
</gene>
<dbReference type="PROSITE" id="PS01124">
    <property type="entry name" value="HTH_ARAC_FAMILY_2"/>
    <property type="match status" value="1"/>
</dbReference>
<dbReference type="SMART" id="SM00342">
    <property type="entry name" value="HTH_ARAC"/>
    <property type="match status" value="1"/>
</dbReference>
<dbReference type="InterPro" id="IPR018060">
    <property type="entry name" value="HTH_AraC"/>
</dbReference>
<dbReference type="PROSITE" id="PS00041">
    <property type="entry name" value="HTH_ARAC_FAMILY_1"/>
    <property type="match status" value="1"/>
</dbReference>
<dbReference type="InterPro" id="IPR041522">
    <property type="entry name" value="CdaR_GGDEF"/>
</dbReference>
<evidence type="ECO:0000259" key="6">
    <source>
        <dbReference type="PROSITE" id="PS50110"/>
    </source>
</evidence>
<dbReference type="Proteomes" id="UP001597262">
    <property type="component" value="Unassembled WGS sequence"/>
</dbReference>
<evidence type="ECO:0000256" key="3">
    <source>
        <dbReference type="ARBA" id="ARBA00023163"/>
    </source>
</evidence>
<dbReference type="InterPro" id="IPR001789">
    <property type="entry name" value="Sig_transdc_resp-reg_receiver"/>
</dbReference>
<dbReference type="EMBL" id="JBHTLM010000025">
    <property type="protein sequence ID" value="MFD1179127.1"/>
    <property type="molecule type" value="Genomic_DNA"/>
</dbReference>
<keyword evidence="4" id="KW-0597">Phosphoprotein</keyword>
<dbReference type="InterPro" id="IPR018062">
    <property type="entry name" value="HTH_AraC-typ_CS"/>
</dbReference>
<dbReference type="Pfam" id="PF17853">
    <property type="entry name" value="GGDEF_2"/>
    <property type="match status" value="1"/>
</dbReference>
<evidence type="ECO:0000313" key="8">
    <source>
        <dbReference type="Proteomes" id="UP001597262"/>
    </source>
</evidence>
<dbReference type="PANTHER" id="PTHR43280">
    <property type="entry name" value="ARAC-FAMILY TRANSCRIPTIONAL REGULATOR"/>
    <property type="match status" value="1"/>
</dbReference>
<keyword evidence="8" id="KW-1185">Reference proteome</keyword>
<keyword evidence="3" id="KW-0804">Transcription</keyword>
<keyword evidence="2" id="KW-0238">DNA-binding</keyword>
<dbReference type="SUPFAM" id="SSF46689">
    <property type="entry name" value="Homeodomain-like"/>
    <property type="match status" value="1"/>
</dbReference>
<accession>A0ABW3S4J6</accession>
<evidence type="ECO:0000313" key="7">
    <source>
        <dbReference type="EMBL" id="MFD1179127.1"/>
    </source>
</evidence>
<protein>
    <submittedName>
        <fullName evidence="7">Response regulator</fullName>
    </submittedName>
</protein>
<name>A0ABW3S4J6_9BACL</name>
<dbReference type="PANTHER" id="PTHR43280:SF2">
    <property type="entry name" value="HTH-TYPE TRANSCRIPTIONAL REGULATOR EXSA"/>
    <property type="match status" value="1"/>
</dbReference>